<keyword evidence="2" id="KW-1185">Reference proteome</keyword>
<evidence type="ECO:0000313" key="1">
    <source>
        <dbReference type="EMBL" id="MCB5196607.1"/>
    </source>
</evidence>
<dbReference type="RefSeq" id="WP_226764347.1">
    <property type="nucleotide sequence ID" value="NZ_JAJAWG010000005.1"/>
</dbReference>
<accession>A0ABS8BLK6</accession>
<evidence type="ECO:0000313" key="2">
    <source>
        <dbReference type="Proteomes" id="UP001198034"/>
    </source>
</evidence>
<protein>
    <submittedName>
        <fullName evidence="1">Uncharacterized protein</fullName>
    </submittedName>
</protein>
<comment type="caution">
    <text evidence="1">The sequence shown here is derived from an EMBL/GenBank/DDBJ whole genome shotgun (WGS) entry which is preliminary data.</text>
</comment>
<dbReference type="EMBL" id="JAJAWG010000005">
    <property type="protein sequence ID" value="MCB5196607.1"/>
    <property type="molecule type" value="Genomic_DNA"/>
</dbReference>
<dbReference type="Proteomes" id="UP001198034">
    <property type="component" value="Unassembled WGS sequence"/>
</dbReference>
<name>A0ABS8BLK6_9NEIS</name>
<reference evidence="1 2" key="1">
    <citation type="submission" date="2021-10" db="EMBL/GenBank/DDBJ databases">
        <authorList>
            <person name="Chen M."/>
        </authorList>
    </citation>
    <scope>NUCLEOTIDE SEQUENCE [LARGE SCALE GENOMIC DNA]</scope>
    <source>
        <strain evidence="1 2">H3-26</strain>
    </source>
</reference>
<gene>
    <name evidence="1" type="ORF">LG219_10030</name>
</gene>
<organism evidence="1 2">
    <name type="scientific">Deefgea salmonis</name>
    <dbReference type="NCBI Taxonomy" id="2875502"/>
    <lineage>
        <taxon>Bacteria</taxon>
        <taxon>Pseudomonadati</taxon>
        <taxon>Pseudomonadota</taxon>
        <taxon>Betaproteobacteria</taxon>
        <taxon>Neisseriales</taxon>
        <taxon>Chitinibacteraceae</taxon>
        <taxon>Deefgea</taxon>
    </lineage>
</organism>
<sequence>MEEVQNEPSNWHVILRPNHERKVLAKSKMYRLRNNQPERLDVLEEIVGNSQFKYNRFARVIDSPEQYLVDRLRAECIEKIGHDRDIIHYLIAIAIERSELSKRR</sequence>
<proteinExistence type="predicted"/>